<evidence type="ECO:0000313" key="2">
    <source>
        <dbReference type="EMBL" id="CAG7868493.1"/>
    </source>
</evidence>
<accession>A0A3P5YQC9</accession>
<dbReference type="EMBL" id="LR031569">
    <property type="protein sequence ID" value="VDC65365.1"/>
    <property type="molecule type" value="Genomic_DNA"/>
</dbReference>
<name>A0A3P5YQC9_BRACM</name>
<reference evidence="3" key="1">
    <citation type="submission" date="2018-11" db="EMBL/GenBank/DDBJ databases">
        <authorList>
            <consortium name="Genoscope - CEA"/>
            <person name="William W."/>
        </authorList>
    </citation>
    <scope>NUCLEOTIDE SEQUENCE</scope>
</reference>
<dbReference type="Gramene" id="A06p07330.2_BraZ1">
    <property type="protein sequence ID" value="A06p07330.2_BraZ1.CDS"/>
    <property type="gene ID" value="A06g07330.2_BraZ1"/>
</dbReference>
<organism evidence="3">
    <name type="scientific">Brassica campestris</name>
    <name type="common">Field mustard</name>
    <dbReference type="NCBI Taxonomy" id="3711"/>
    <lineage>
        <taxon>Eukaryota</taxon>
        <taxon>Viridiplantae</taxon>
        <taxon>Streptophyta</taxon>
        <taxon>Embryophyta</taxon>
        <taxon>Tracheophyta</taxon>
        <taxon>Spermatophyta</taxon>
        <taxon>Magnoliopsida</taxon>
        <taxon>eudicotyledons</taxon>
        <taxon>Gunneridae</taxon>
        <taxon>Pentapetalae</taxon>
        <taxon>rosids</taxon>
        <taxon>malvids</taxon>
        <taxon>Brassicales</taxon>
        <taxon>Brassicaceae</taxon>
        <taxon>Brassiceae</taxon>
        <taxon>Brassica</taxon>
    </lineage>
</organism>
<protein>
    <submittedName>
        <fullName evidence="2">Uncharacterized protein</fullName>
    </submittedName>
</protein>
<dbReference type="EMBL" id="LS974622">
    <property type="protein sequence ID" value="CAG7868493.1"/>
    <property type="molecule type" value="Genomic_DNA"/>
</dbReference>
<evidence type="ECO:0000256" key="1">
    <source>
        <dbReference type="SAM" id="MobiDB-lite"/>
    </source>
</evidence>
<feature type="region of interest" description="Disordered" evidence="1">
    <location>
        <begin position="1"/>
        <end position="34"/>
    </location>
</feature>
<evidence type="ECO:0000313" key="3">
    <source>
        <dbReference type="EMBL" id="VDC65365.1"/>
    </source>
</evidence>
<gene>
    <name evidence="3" type="ORF">BRAA06T23905Z</name>
    <name evidence="2" type="ORF">BRAPAZ1V2_A06P07330.2</name>
</gene>
<dbReference type="Proteomes" id="UP000694005">
    <property type="component" value="Chromosome A06"/>
</dbReference>
<feature type="non-terminal residue" evidence="3">
    <location>
        <position position="1"/>
    </location>
</feature>
<dbReference type="AlphaFoldDB" id="A0A3P5YQC9"/>
<proteinExistence type="predicted"/>
<sequence>IPSERHASPPPRLDRPRHDSPPEPHHFTIISSELRNRRASAETISVLQTCLPANAPPLETNKNQPHQTRNLNTRNRHEILKAGDAKLL</sequence>
<feature type="compositionally biased region" description="Basic and acidic residues" evidence="1">
    <location>
        <begin position="1"/>
        <end position="26"/>
    </location>
</feature>